<dbReference type="EMBL" id="MF101455">
    <property type="protein sequence ID" value="ARW69044.1"/>
    <property type="molecule type" value="Genomic_DNA"/>
</dbReference>
<organism evidence="2">
    <name type="scientific">Dictyomenia sonderi</name>
    <dbReference type="NCBI Taxonomy" id="2007178"/>
    <lineage>
        <taxon>Eukaryota</taxon>
        <taxon>Rhodophyta</taxon>
        <taxon>Florideophyceae</taxon>
        <taxon>Rhodymeniophycidae</taxon>
        <taxon>Ceramiales</taxon>
        <taxon>Rhodomelaceae</taxon>
        <taxon>Pterosiphonieae</taxon>
        <taxon>Dictyomenia</taxon>
    </lineage>
</organism>
<reference evidence="2" key="1">
    <citation type="journal article" date="2017" name="J. Phycol.">
        <title>Analysis of chloroplast genomes and a supermatrix inform reclassification of the Rhodomelaceae (Rhodophyta).</title>
        <authorList>
            <person name="Diaz-Tapia P."/>
            <person name="Maggs C.A."/>
            <person name="West J.A."/>
            <person name="Verbruggen H."/>
        </authorList>
    </citation>
    <scope>NUCLEOTIDE SEQUENCE</scope>
    <source>
        <strain evidence="2">PD1725</strain>
    </source>
</reference>
<evidence type="ECO:0000256" key="1">
    <source>
        <dbReference type="SAM" id="Phobius"/>
    </source>
</evidence>
<dbReference type="PANTHER" id="PTHR31272">
    <property type="entry name" value="CYTOCHROME C-TYPE BIOGENESIS PROTEIN HI_1454-RELATED"/>
    <property type="match status" value="1"/>
</dbReference>
<keyword evidence="1" id="KW-1133">Transmembrane helix</keyword>
<dbReference type="PANTHER" id="PTHR31272:SF9">
    <property type="entry name" value="BLL1027 PROTEIN"/>
    <property type="match status" value="1"/>
</dbReference>
<keyword evidence="2" id="KW-0150">Chloroplast</keyword>
<dbReference type="RefSeq" id="YP_009399438.1">
    <property type="nucleotide sequence ID" value="NC_035297.1"/>
</dbReference>
<feature type="transmembrane region" description="Helical" evidence="1">
    <location>
        <begin position="221"/>
        <end position="247"/>
    </location>
</feature>
<dbReference type="GeneID" id="33349205"/>
<feature type="transmembrane region" description="Helical" evidence="1">
    <location>
        <begin position="154"/>
        <end position="179"/>
    </location>
</feature>
<feature type="transmembrane region" description="Helical" evidence="1">
    <location>
        <begin position="38"/>
        <end position="65"/>
    </location>
</feature>
<accession>A0A1Z1MTL5</accession>
<feature type="transmembrane region" description="Helical" evidence="1">
    <location>
        <begin position="185"/>
        <end position="209"/>
    </location>
</feature>
<proteinExistence type="predicted"/>
<evidence type="ECO:0000313" key="2">
    <source>
        <dbReference type="EMBL" id="ARW69044.1"/>
    </source>
</evidence>
<protein>
    <submittedName>
        <fullName evidence="2">Thiol:disulfide interchange protein</fullName>
    </submittedName>
</protein>
<sequence>MIIFLSLYDFVDKYYVFFYALQKQWSSLFFLLINEQSIFFFILLFLLGLITIFTPCFLSLLPLALSYIHSKKTYSGLNISLFIAGLLTSFVILIGFTNLVSFPVVIYKLPLFSYFFLILVALDLMKILNILTFNFPFNKYLSMFYYNSSFLQSYVIGLIIGFSSLPCNTSILVIVTFLVNNLNNIFLVLLSVFVYLAGCILPLLLILNIEFDYHNFPFLLFIWKSVFPVSGSFLFIFSCFSLLKIIFI</sequence>
<gene>
    <name evidence="2" type="primary">dsbD</name>
</gene>
<keyword evidence="1" id="KW-0472">Membrane</keyword>
<feature type="transmembrane region" description="Helical" evidence="1">
    <location>
        <begin position="77"/>
        <end position="99"/>
    </location>
</feature>
<dbReference type="InterPro" id="IPR051790">
    <property type="entry name" value="Cytochrome_c-biogenesis_DsbD"/>
</dbReference>
<feature type="transmembrane region" description="Helical" evidence="1">
    <location>
        <begin position="111"/>
        <end position="133"/>
    </location>
</feature>
<keyword evidence="1" id="KW-0812">Transmembrane</keyword>
<keyword evidence="2" id="KW-0934">Plastid</keyword>
<geneLocation type="chloroplast" evidence="2"/>
<dbReference type="AlphaFoldDB" id="A0A1Z1MTL5"/>
<name>A0A1Z1MTL5_9FLOR</name>